<dbReference type="EMBL" id="JASAOG010000051">
    <property type="protein sequence ID" value="KAK0057881.1"/>
    <property type="molecule type" value="Genomic_DNA"/>
</dbReference>
<evidence type="ECO:0000256" key="8">
    <source>
        <dbReference type="ARBA" id="ARBA00022927"/>
    </source>
</evidence>
<gene>
    <name evidence="13" type="ORF">Bpfe_012534</name>
</gene>
<evidence type="ECO:0000313" key="14">
    <source>
        <dbReference type="Proteomes" id="UP001233172"/>
    </source>
</evidence>
<reference evidence="13" key="2">
    <citation type="submission" date="2023-04" db="EMBL/GenBank/DDBJ databases">
        <authorList>
            <person name="Bu L."/>
            <person name="Lu L."/>
            <person name="Laidemitt M.R."/>
            <person name="Zhang S.M."/>
            <person name="Mutuku M."/>
            <person name="Mkoji G."/>
            <person name="Steinauer M."/>
            <person name="Loker E.S."/>
        </authorList>
    </citation>
    <scope>NUCLEOTIDE SEQUENCE</scope>
    <source>
        <strain evidence="13">KasaAsao</strain>
        <tissue evidence="13">Whole Snail</tissue>
    </source>
</reference>
<accession>A0AAD8BNH9</accession>
<dbReference type="Proteomes" id="UP001233172">
    <property type="component" value="Unassembled WGS sequence"/>
</dbReference>
<keyword evidence="10 12" id="KW-0472">Membrane</keyword>
<evidence type="ECO:0000256" key="4">
    <source>
        <dbReference type="ARBA" id="ARBA00022448"/>
    </source>
</evidence>
<evidence type="ECO:0000256" key="9">
    <source>
        <dbReference type="ARBA" id="ARBA00022989"/>
    </source>
</evidence>
<feature type="transmembrane region" description="Helical" evidence="12">
    <location>
        <begin position="229"/>
        <end position="252"/>
    </location>
</feature>
<dbReference type="InterPro" id="IPR019150">
    <property type="entry name" value="Vesicle_transport_protein_Use1"/>
</dbReference>
<dbReference type="GO" id="GO:0031201">
    <property type="term" value="C:SNARE complex"/>
    <property type="evidence" value="ECO:0007669"/>
    <property type="project" value="TreeGrafter"/>
</dbReference>
<proteinExistence type="inferred from homology"/>
<evidence type="ECO:0000313" key="13">
    <source>
        <dbReference type="EMBL" id="KAK0057881.1"/>
    </source>
</evidence>
<dbReference type="PANTHER" id="PTHR13050:SF7">
    <property type="entry name" value="VESICLE TRANSPORT PROTEIN USE1"/>
    <property type="match status" value="1"/>
</dbReference>
<dbReference type="GO" id="GO:0005484">
    <property type="term" value="F:SNAP receptor activity"/>
    <property type="evidence" value="ECO:0007669"/>
    <property type="project" value="TreeGrafter"/>
</dbReference>
<dbReference type="GO" id="GO:0015031">
    <property type="term" value="P:protein transport"/>
    <property type="evidence" value="ECO:0007669"/>
    <property type="project" value="UniProtKB-KW"/>
</dbReference>
<dbReference type="CDD" id="cd15860">
    <property type="entry name" value="SNARE_USE1"/>
    <property type="match status" value="1"/>
</dbReference>
<evidence type="ECO:0000256" key="12">
    <source>
        <dbReference type="SAM" id="Phobius"/>
    </source>
</evidence>
<keyword evidence="5 12" id="KW-0812">Transmembrane</keyword>
<organism evidence="13 14">
    <name type="scientific">Biomphalaria pfeifferi</name>
    <name type="common">Bloodfluke planorb</name>
    <name type="synonym">Freshwater snail</name>
    <dbReference type="NCBI Taxonomy" id="112525"/>
    <lineage>
        <taxon>Eukaryota</taxon>
        <taxon>Metazoa</taxon>
        <taxon>Spiralia</taxon>
        <taxon>Lophotrochozoa</taxon>
        <taxon>Mollusca</taxon>
        <taxon>Gastropoda</taxon>
        <taxon>Heterobranchia</taxon>
        <taxon>Euthyneura</taxon>
        <taxon>Panpulmonata</taxon>
        <taxon>Hygrophila</taxon>
        <taxon>Lymnaeoidea</taxon>
        <taxon>Planorbidae</taxon>
        <taxon>Biomphalaria</taxon>
    </lineage>
</organism>
<name>A0AAD8BNH9_BIOPF</name>
<keyword evidence="9 12" id="KW-1133">Transmembrane helix</keyword>
<keyword evidence="4" id="KW-0813">Transport</keyword>
<dbReference type="Pfam" id="PF09753">
    <property type="entry name" value="Use1"/>
    <property type="match status" value="1"/>
</dbReference>
<comment type="subcellular location">
    <subcellularLocation>
        <location evidence="1">Endoplasmic reticulum membrane</location>
        <topology evidence="1">Single-pass type IV membrane protein</topology>
    </subcellularLocation>
</comment>
<dbReference type="GO" id="GO:0006890">
    <property type="term" value="P:retrograde vesicle-mediated transport, Golgi to endoplasmic reticulum"/>
    <property type="evidence" value="ECO:0007669"/>
    <property type="project" value="TreeGrafter"/>
</dbReference>
<evidence type="ECO:0000256" key="2">
    <source>
        <dbReference type="ARBA" id="ARBA00007891"/>
    </source>
</evidence>
<keyword evidence="7" id="KW-0931">ER-Golgi transport</keyword>
<evidence type="ECO:0000256" key="3">
    <source>
        <dbReference type="ARBA" id="ARBA00015843"/>
    </source>
</evidence>
<dbReference type="AlphaFoldDB" id="A0AAD8BNH9"/>
<dbReference type="GO" id="GO:0005789">
    <property type="term" value="C:endoplasmic reticulum membrane"/>
    <property type="evidence" value="ECO:0007669"/>
    <property type="project" value="UniProtKB-SubCell"/>
</dbReference>
<protein>
    <recommendedName>
        <fullName evidence="3">Vesicle transport protein USE1</fullName>
    </recommendedName>
    <alternativeName>
        <fullName evidence="11">USE1-like protein</fullName>
    </alternativeName>
</protein>
<evidence type="ECO:0000256" key="6">
    <source>
        <dbReference type="ARBA" id="ARBA00022824"/>
    </source>
</evidence>
<sequence length="254" mass="29394">MAAVTRIEINFNRLLRQCELMAEDKEHRDWRFEKFIAALQNLLVDLKKTQSKPPQETILEYQKKVDLLKGLSEAEKQPCAAERSLITERLRPVGTSVTSAPSRQLQAKAKATCEKDLRSELLGPSFKTQTVPDDGFHIDDDSGLRMRKKPQEEDDINVILQHHHKVQERLAEEMLMHTRALRQNVTDAGRVVREDTKIITDSTVLADNNMSKLKLESERLEAHTKTCSWWIWLMLLIVVITFISMVLFMRIFSK</sequence>
<keyword evidence="14" id="KW-1185">Reference proteome</keyword>
<reference evidence="13" key="1">
    <citation type="journal article" date="2023" name="PLoS Negl. Trop. Dis.">
        <title>A genome sequence for Biomphalaria pfeifferi, the major vector snail for the human-infecting parasite Schistosoma mansoni.</title>
        <authorList>
            <person name="Bu L."/>
            <person name="Lu L."/>
            <person name="Laidemitt M.R."/>
            <person name="Zhang S.M."/>
            <person name="Mutuku M."/>
            <person name="Mkoji G."/>
            <person name="Steinauer M."/>
            <person name="Loker E.S."/>
        </authorList>
    </citation>
    <scope>NUCLEOTIDE SEQUENCE</scope>
    <source>
        <strain evidence="13">KasaAsao</strain>
    </source>
</reference>
<comment type="similarity">
    <text evidence="2">Belongs to the USE1 family.</text>
</comment>
<evidence type="ECO:0000256" key="10">
    <source>
        <dbReference type="ARBA" id="ARBA00023136"/>
    </source>
</evidence>
<evidence type="ECO:0000256" key="5">
    <source>
        <dbReference type="ARBA" id="ARBA00022692"/>
    </source>
</evidence>
<keyword evidence="8" id="KW-0653">Protein transport</keyword>
<evidence type="ECO:0000256" key="11">
    <source>
        <dbReference type="ARBA" id="ARBA00032711"/>
    </source>
</evidence>
<evidence type="ECO:0000256" key="1">
    <source>
        <dbReference type="ARBA" id="ARBA00004163"/>
    </source>
</evidence>
<dbReference type="PANTHER" id="PTHR13050">
    <property type="entry name" value="USE1-LIKE PROTEIN"/>
    <property type="match status" value="1"/>
</dbReference>
<keyword evidence="6" id="KW-0256">Endoplasmic reticulum</keyword>
<evidence type="ECO:0000256" key="7">
    <source>
        <dbReference type="ARBA" id="ARBA00022892"/>
    </source>
</evidence>
<comment type="caution">
    <text evidence="13">The sequence shown here is derived from an EMBL/GenBank/DDBJ whole genome shotgun (WGS) entry which is preliminary data.</text>
</comment>